<keyword evidence="2" id="KW-1185">Reference proteome</keyword>
<dbReference type="AlphaFoldDB" id="A0A565B1D4"/>
<evidence type="ECO:0000313" key="2">
    <source>
        <dbReference type="Proteomes" id="UP000489600"/>
    </source>
</evidence>
<evidence type="ECO:0000313" key="1">
    <source>
        <dbReference type="EMBL" id="VVA95461.1"/>
    </source>
</evidence>
<gene>
    <name evidence="1" type="ORF">ANE_LOCUS5906</name>
</gene>
<reference evidence="1" key="1">
    <citation type="submission" date="2019-07" db="EMBL/GenBank/DDBJ databases">
        <authorList>
            <person name="Dittberner H."/>
        </authorList>
    </citation>
    <scope>NUCLEOTIDE SEQUENCE [LARGE SCALE GENOMIC DNA]</scope>
</reference>
<dbReference type="Proteomes" id="UP000489600">
    <property type="component" value="Unassembled WGS sequence"/>
</dbReference>
<comment type="caution">
    <text evidence="1">The sequence shown here is derived from an EMBL/GenBank/DDBJ whole genome shotgun (WGS) entry which is preliminary data.</text>
</comment>
<dbReference type="EMBL" id="CABITT030000002">
    <property type="protein sequence ID" value="VVA95461.1"/>
    <property type="molecule type" value="Genomic_DNA"/>
</dbReference>
<proteinExistence type="predicted"/>
<accession>A0A565B1D4</accession>
<name>A0A565B1D4_9BRAS</name>
<dbReference type="OrthoDB" id="1937310at2759"/>
<sequence length="129" mass="14230">MIGLLFLSSLPQPISLLQDGLSPPLSQQIRKLSNTDRFHVLVRKIHIPEGRCRSLCHMGTSDLSIPGVLSSILVLQAVATRIHLGLCLLTIARLYENHKASETSQEEEAKDASSSLYVKSENHLTFANL</sequence>
<organism evidence="1 2">
    <name type="scientific">Arabis nemorensis</name>
    <dbReference type="NCBI Taxonomy" id="586526"/>
    <lineage>
        <taxon>Eukaryota</taxon>
        <taxon>Viridiplantae</taxon>
        <taxon>Streptophyta</taxon>
        <taxon>Embryophyta</taxon>
        <taxon>Tracheophyta</taxon>
        <taxon>Spermatophyta</taxon>
        <taxon>Magnoliopsida</taxon>
        <taxon>eudicotyledons</taxon>
        <taxon>Gunneridae</taxon>
        <taxon>Pentapetalae</taxon>
        <taxon>rosids</taxon>
        <taxon>malvids</taxon>
        <taxon>Brassicales</taxon>
        <taxon>Brassicaceae</taxon>
        <taxon>Arabideae</taxon>
        <taxon>Arabis</taxon>
    </lineage>
</organism>
<protein>
    <submittedName>
        <fullName evidence="1">Uncharacterized protein</fullName>
    </submittedName>
</protein>